<protein>
    <submittedName>
        <fullName evidence="1">Uncharacterized protein</fullName>
    </submittedName>
</protein>
<reference evidence="1 2" key="1">
    <citation type="submission" date="2021-05" db="EMBL/GenBank/DDBJ databases">
        <title>Complete genome of Nocardioides aquaticus KCTC 9944T isolated from meromictic and hypersaline Ekho Lake, Antarctica.</title>
        <authorList>
            <person name="Hwang K."/>
            <person name="Kim K.M."/>
            <person name="Choe H."/>
        </authorList>
    </citation>
    <scope>NUCLEOTIDE SEQUENCE [LARGE SCALE GENOMIC DNA]</scope>
    <source>
        <strain evidence="1 2">KCTC 9944</strain>
    </source>
</reference>
<dbReference type="Proteomes" id="UP000679307">
    <property type="component" value="Chromosome"/>
</dbReference>
<evidence type="ECO:0000313" key="2">
    <source>
        <dbReference type="Proteomes" id="UP000679307"/>
    </source>
</evidence>
<dbReference type="RefSeq" id="WP_214056822.1">
    <property type="nucleotide sequence ID" value="NZ_BAAAHS010000011.1"/>
</dbReference>
<dbReference type="EMBL" id="CP075371">
    <property type="protein sequence ID" value="QVT81448.1"/>
    <property type="molecule type" value="Genomic_DNA"/>
</dbReference>
<accession>A0ABX8ELQ2</accession>
<evidence type="ECO:0000313" key="1">
    <source>
        <dbReference type="EMBL" id="QVT81448.1"/>
    </source>
</evidence>
<organism evidence="1 2">
    <name type="scientific">Nocardioides aquaticus</name>
    <dbReference type="NCBI Taxonomy" id="160826"/>
    <lineage>
        <taxon>Bacteria</taxon>
        <taxon>Bacillati</taxon>
        <taxon>Actinomycetota</taxon>
        <taxon>Actinomycetes</taxon>
        <taxon>Propionibacteriales</taxon>
        <taxon>Nocardioidaceae</taxon>
        <taxon>Nocardioides</taxon>
    </lineage>
</organism>
<keyword evidence="2" id="KW-1185">Reference proteome</keyword>
<name>A0ABX8ELQ2_9ACTN</name>
<sequence length="161" mass="17744">MRTDALDELAARLGWETRDLADVIGAGWRRSEATPDHDFDLDPSGGLDPDDLLPLDVTPWHVAGDPAQLMARVFAHGVFLASPEGVWAGGTHGLEHRPGPPVYVPAHELSDRGPEVVRGIVAGRRRSFRWCRYCRSPQAPETRWEPDVCHGCASSWLGVVY</sequence>
<proteinExistence type="predicted"/>
<gene>
    <name evidence="1" type="ORF">ENKNEFLB_03858</name>
</gene>